<dbReference type="AlphaFoldDB" id="A0AAQ3N038"/>
<proteinExistence type="predicted"/>
<feature type="non-terminal residue" evidence="2">
    <location>
        <position position="1"/>
    </location>
</feature>
<dbReference type="EMBL" id="CP144693">
    <property type="protein sequence ID" value="WVZ00097.1"/>
    <property type="molecule type" value="Genomic_DNA"/>
</dbReference>
<keyword evidence="3" id="KW-1185">Reference proteome</keyword>
<keyword evidence="1" id="KW-1133">Transmembrane helix</keyword>
<sequence length="105" mass="12244">SIGFSSHQSLHAYDHQIKIVNFEFTVCSYLCFVCFSMLKIMISNEKYAEATDNSFSLKWIKMKEMGFQTCSEDYTDINGMSGLDLHVQEGHDHDRQNIPYSFFHK</sequence>
<evidence type="ECO:0000313" key="2">
    <source>
        <dbReference type="EMBL" id="WVZ00097.1"/>
    </source>
</evidence>
<reference evidence="2 3" key="1">
    <citation type="journal article" date="2023" name="Life. Sci Alliance">
        <title>Evolutionary insights into 3D genome organization and epigenetic landscape of Vigna mungo.</title>
        <authorList>
            <person name="Junaid A."/>
            <person name="Singh B."/>
            <person name="Bhatia S."/>
        </authorList>
    </citation>
    <scope>NUCLEOTIDE SEQUENCE [LARGE SCALE GENOMIC DNA]</scope>
    <source>
        <strain evidence="2">Urdbean</strain>
    </source>
</reference>
<evidence type="ECO:0000313" key="3">
    <source>
        <dbReference type="Proteomes" id="UP001374535"/>
    </source>
</evidence>
<accession>A0AAQ3N038</accession>
<keyword evidence="1" id="KW-0472">Membrane</keyword>
<name>A0AAQ3N038_VIGMU</name>
<gene>
    <name evidence="2" type="ORF">V8G54_026166</name>
</gene>
<organism evidence="2 3">
    <name type="scientific">Vigna mungo</name>
    <name type="common">Black gram</name>
    <name type="synonym">Phaseolus mungo</name>
    <dbReference type="NCBI Taxonomy" id="3915"/>
    <lineage>
        <taxon>Eukaryota</taxon>
        <taxon>Viridiplantae</taxon>
        <taxon>Streptophyta</taxon>
        <taxon>Embryophyta</taxon>
        <taxon>Tracheophyta</taxon>
        <taxon>Spermatophyta</taxon>
        <taxon>Magnoliopsida</taxon>
        <taxon>eudicotyledons</taxon>
        <taxon>Gunneridae</taxon>
        <taxon>Pentapetalae</taxon>
        <taxon>rosids</taxon>
        <taxon>fabids</taxon>
        <taxon>Fabales</taxon>
        <taxon>Fabaceae</taxon>
        <taxon>Papilionoideae</taxon>
        <taxon>50 kb inversion clade</taxon>
        <taxon>NPAAA clade</taxon>
        <taxon>indigoferoid/millettioid clade</taxon>
        <taxon>Phaseoleae</taxon>
        <taxon>Vigna</taxon>
    </lineage>
</organism>
<feature type="non-terminal residue" evidence="2">
    <location>
        <position position="105"/>
    </location>
</feature>
<evidence type="ECO:0000256" key="1">
    <source>
        <dbReference type="SAM" id="Phobius"/>
    </source>
</evidence>
<keyword evidence="1" id="KW-0812">Transmembrane</keyword>
<protein>
    <submittedName>
        <fullName evidence="2">Uncharacterized protein</fullName>
    </submittedName>
</protein>
<feature type="transmembrane region" description="Helical" evidence="1">
    <location>
        <begin position="19"/>
        <end position="38"/>
    </location>
</feature>
<dbReference type="Proteomes" id="UP001374535">
    <property type="component" value="Chromosome 8"/>
</dbReference>